<keyword evidence="3" id="KW-1185">Reference proteome</keyword>
<dbReference type="AlphaFoldDB" id="A0A9P4IGM0"/>
<evidence type="ECO:0000256" key="1">
    <source>
        <dbReference type="SAM" id="MobiDB-lite"/>
    </source>
</evidence>
<gene>
    <name evidence="2" type="ORF">NA57DRAFT_76638</name>
</gene>
<sequence length="248" mass="28562">MDPSDSPESVPILSAPSPTYSPLLEHASEEANAANEQVDVAMSDEESLELHASRIHQGEIRVALDLLDDQLPPHTPSHYEEVQFHPFSPVTVAIVRQRPGPPLHKWLALKRLLSDGLCVSHLYRAERIASHLSSYPHAYLRLGLKYLRERREEALDLHRIRLSDSGNDPFTDAGNHLRTMTEEEKWDLKNKHDNAMRAWKWLERSDRGIQEILDAWVHLPQGHDRTLKRKIECLMEDIVEIRNPVVRK</sequence>
<comment type="caution">
    <text evidence="2">The sequence shown here is derived from an EMBL/GenBank/DDBJ whole genome shotgun (WGS) entry which is preliminary data.</text>
</comment>
<evidence type="ECO:0000313" key="2">
    <source>
        <dbReference type="EMBL" id="KAF2097831.1"/>
    </source>
</evidence>
<dbReference type="EMBL" id="ML978127">
    <property type="protein sequence ID" value="KAF2097831.1"/>
    <property type="molecule type" value="Genomic_DNA"/>
</dbReference>
<protein>
    <submittedName>
        <fullName evidence="2">Uncharacterized protein</fullName>
    </submittedName>
</protein>
<accession>A0A9P4IGM0</accession>
<proteinExistence type="predicted"/>
<evidence type="ECO:0000313" key="3">
    <source>
        <dbReference type="Proteomes" id="UP000799772"/>
    </source>
</evidence>
<dbReference type="Proteomes" id="UP000799772">
    <property type="component" value="Unassembled WGS sequence"/>
</dbReference>
<reference evidence="2" key="1">
    <citation type="journal article" date="2020" name="Stud. Mycol.">
        <title>101 Dothideomycetes genomes: a test case for predicting lifestyles and emergence of pathogens.</title>
        <authorList>
            <person name="Haridas S."/>
            <person name="Albert R."/>
            <person name="Binder M."/>
            <person name="Bloem J."/>
            <person name="Labutti K."/>
            <person name="Salamov A."/>
            <person name="Andreopoulos B."/>
            <person name="Baker S."/>
            <person name="Barry K."/>
            <person name="Bills G."/>
            <person name="Bluhm B."/>
            <person name="Cannon C."/>
            <person name="Castanera R."/>
            <person name="Culley D."/>
            <person name="Daum C."/>
            <person name="Ezra D."/>
            <person name="Gonzalez J."/>
            <person name="Henrissat B."/>
            <person name="Kuo A."/>
            <person name="Liang C."/>
            <person name="Lipzen A."/>
            <person name="Lutzoni F."/>
            <person name="Magnuson J."/>
            <person name="Mondo S."/>
            <person name="Nolan M."/>
            <person name="Ohm R."/>
            <person name="Pangilinan J."/>
            <person name="Park H.-J."/>
            <person name="Ramirez L."/>
            <person name="Alfaro M."/>
            <person name="Sun H."/>
            <person name="Tritt A."/>
            <person name="Yoshinaga Y."/>
            <person name="Zwiers L.-H."/>
            <person name="Turgeon B."/>
            <person name="Goodwin S."/>
            <person name="Spatafora J."/>
            <person name="Crous P."/>
            <person name="Grigoriev I."/>
        </authorList>
    </citation>
    <scope>NUCLEOTIDE SEQUENCE</scope>
    <source>
        <strain evidence="2">CBS 133067</strain>
    </source>
</reference>
<organism evidence="2 3">
    <name type="scientific">Rhizodiscina lignyota</name>
    <dbReference type="NCBI Taxonomy" id="1504668"/>
    <lineage>
        <taxon>Eukaryota</taxon>
        <taxon>Fungi</taxon>
        <taxon>Dikarya</taxon>
        <taxon>Ascomycota</taxon>
        <taxon>Pezizomycotina</taxon>
        <taxon>Dothideomycetes</taxon>
        <taxon>Pleosporomycetidae</taxon>
        <taxon>Aulographales</taxon>
        <taxon>Rhizodiscinaceae</taxon>
        <taxon>Rhizodiscina</taxon>
    </lineage>
</organism>
<feature type="region of interest" description="Disordered" evidence="1">
    <location>
        <begin position="1"/>
        <end position="22"/>
    </location>
</feature>
<name>A0A9P4IGM0_9PEZI</name>